<reference evidence="2" key="1">
    <citation type="submission" date="2021-01" db="EMBL/GenBank/DDBJ databases">
        <authorList>
            <person name="Corre E."/>
            <person name="Pelletier E."/>
            <person name="Niang G."/>
            <person name="Scheremetjew M."/>
            <person name="Finn R."/>
            <person name="Kale V."/>
            <person name="Holt S."/>
            <person name="Cochrane G."/>
            <person name="Meng A."/>
            <person name="Brown T."/>
            <person name="Cohen L."/>
        </authorList>
    </citation>
    <scope>NUCLEOTIDE SEQUENCE</scope>
</reference>
<name>A0A7S0ZWY3_NOCSC</name>
<dbReference type="EMBL" id="HBFQ01013413">
    <property type="protein sequence ID" value="CAD8834955.1"/>
    <property type="molecule type" value="Transcribed_RNA"/>
</dbReference>
<accession>A0A7S0ZWY3</accession>
<evidence type="ECO:0000313" key="2">
    <source>
        <dbReference type="EMBL" id="CAD8834955.1"/>
    </source>
</evidence>
<proteinExistence type="predicted"/>
<keyword evidence="1" id="KW-1133">Transmembrane helix</keyword>
<sequence>MDPVDSPRAEKTTLQNQITVSAEAVKRSVRQLSRRWPHHRRIFGTMRLHCKELPARGVRSLAQAVHQLLGEIRNLYIAVRMVTALLFHVLWNLLLPQRKPRTTNIQRLQHGRNVLHGSLQTATAVIQPQFRSAAQRPVAHPFV</sequence>
<organism evidence="2">
    <name type="scientific">Noctiluca scintillans</name>
    <name type="common">Sea sparkle</name>
    <name type="synonym">Red tide dinoflagellate</name>
    <dbReference type="NCBI Taxonomy" id="2966"/>
    <lineage>
        <taxon>Eukaryota</taxon>
        <taxon>Sar</taxon>
        <taxon>Alveolata</taxon>
        <taxon>Dinophyceae</taxon>
        <taxon>Noctilucales</taxon>
        <taxon>Noctilucaceae</taxon>
        <taxon>Noctiluca</taxon>
    </lineage>
</organism>
<gene>
    <name evidence="2" type="ORF">NSCI0253_LOCUS9303</name>
</gene>
<evidence type="ECO:0000256" key="1">
    <source>
        <dbReference type="SAM" id="Phobius"/>
    </source>
</evidence>
<protein>
    <submittedName>
        <fullName evidence="2">Uncharacterized protein</fullName>
    </submittedName>
</protein>
<keyword evidence="1" id="KW-0472">Membrane</keyword>
<keyword evidence="1" id="KW-0812">Transmembrane</keyword>
<feature type="transmembrane region" description="Helical" evidence="1">
    <location>
        <begin position="75"/>
        <end position="95"/>
    </location>
</feature>
<dbReference type="AlphaFoldDB" id="A0A7S0ZWY3"/>